<dbReference type="InterPro" id="IPR012795">
    <property type="entry name" value="tRNA_Ile_lys_synt_N"/>
</dbReference>
<keyword evidence="2 8" id="KW-0963">Cytoplasm</keyword>
<dbReference type="Proteomes" id="UP000255515">
    <property type="component" value="Unassembled WGS sequence"/>
</dbReference>
<dbReference type="GO" id="GO:0005524">
    <property type="term" value="F:ATP binding"/>
    <property type="evidence" value="ECO:0007669"/>
    <property type="project" value="UniProtKB-UniRule"/>
</dbReference>
<evidence type="ECO:0000256" key="1">
    <source>
        <dbReference type="ARBA" id="ARBA00004496"/>
    </source>
</evidence>
<dbReference type="EMBL" id="UFTJ01000003">
    <property type="protein sequence ID" value="SUV53071.1"/>
    <property type="molecule type" value="Genomic_DNA"/>
</dbReference>
<dbReference type="SUPFAM" id="SSF52402">
    <property type="entry name" value="Adenine nucleotide alpha hydrolases-like"/>
    <property type="match status" value="1"/>
</dbReference>
<feature type="binding site" evidence="8">
    <location>
        <begin position="30"/>
        <end position="35"/>
    </location>
    <ligand>
        <name>ATP</name>
        <dbReference type="ChEBI" id="CHEBI:30616"/>
    </ligand>
</feature>
<dbReference type="HAMAP" id="MF_01161">
    <property type="entry name" value="tRNA_Ile_lys_synt"/>
    <property type="match status" value="1"/>
</dbReference>
<evidence type="ECO:0000256" key="5">
    <source>
        <dbReference type="ARBA" id="ARBA00022741"/>
    </source>
</evidence>
<dbReference type="PANTHER" id="PTHR43033">
    <property type="entry name" value="TRNA(ILE)-LYSIDINE SYNTHASE-RELATED"/>
    <property type="match status" value="1"/>
</dbReference>
<evidence type="ECO:0000256" key="8">
    <source>
        <dbReference type="HAMAP-Rule" id="MF_01161"/>
    </source>
</evidence>
<dbReference type="GO" id="GO:0006400">
    <property type="term" value="P:tRNA modification"/>
    <property type="evidence" value="ECO:0007669"/>
    <property type="project" value="UniProtKB-UniRule"/>
</dbReference>
<evidence type="ECO:0000256" key="7">
    <source>
        <dbReference type="ARBA" id="ARBA00048539"/>
    </source>
</evidence>
<dbReference type="Pfam" id="PF01171">
    <property type="entry name" value="ATP_bind_3"/>
    <property type="match status" value="1"/>
</dbReference>
<name>A0A380ZUP2_9FLAO</name>
<comment type="function">
    <text evidence="8">Ligates lysine onto the cytidine present at position 34 of the AUA codon-specific tRNA(Ile) that contains the anticodon CAU, in an ATP-dependent manner. Cytidine is converted to lysidine, thus changing the amino acid specificity of the tRNA from methionine to isoleucine.</text>
</comment>
<dbReference type="CDD" id="cd01992">
    <property type="entry name" value="TilS_N"/>
    <property type="match status" value="1"/>
</dbReference>
<protein>
    <recommendedName>
        <fullName evidence="8">tRNA(Ile)-lysidine synthase</fullName>
        <ecNumber evidence="8">6.3.4.19</ecNumber>
    </recommendedName>
    <alternativeName>
        <fullName evidence="8">tRNA(Ile)-2-lysyl-cytidine synthase</fullName>
    </alternativeName>
    <alternativeName>
        <fullName evidence="8">tRNA(Ile)-lysidine synthetase</fullName>
    </alternativeName>
</protein>
<evidence type="ECO:0000313" key="10">
    <source>
        <dbReference type="EMBL" id="SUV53071.1"/>
    </source>
</evidence>
<evidence type="ECO:0000256" key="3">
    <source>
        <dbReference type="ARBA" id="ARBA00022598"/>
    </source>
</evidence>
<dbReference type="RefSeq" id="WP_002687677.1">
    <property type="nucleotide sequence ID" value="NZ_JAXFPJ010000074.1"/>
</dbReference>
<dbReference type="GO" id="GO:0005737">
    <property type="term" value="C:cytoplasm"/>
    <property type="evidence" value="ECO:0007669"/>
    <property type="project" value="UniProtKB-SubCell"/>
</dbReference>
<dbReference type="GO" id="GO:0032267">
    <property type="term" value="F:tRNA(Ile)-lysidine synthase activity"/>
    <property type="evidence" value="ECO:0007669"/>
    <property type="project" value="UniProtKB-EC"/>
</dbReference>
<comment type="subcellular location">
    <subcellularLocation>
        <location evidence="1 8">Cytoplasm</location>
    </subcellularLocation>
</comment>
<comment type="catalytic activity">
    <reaction evidence="7 8">
        <text>cytidine(34) in tRNA(Ile2) + L-lysine + ATP = lysidine(34) in tRNA(Ile2) + AMP + diphosphate + H(+)</text>
        <dbReference type="Rhea" id="RHEA:43744"/>
        <dbReference type="Rhea" id="RHEA-COMP:10625"/>
        <dbReference type="Rhea" id="RHEA-COMP:10670"/>
        <dbReference type="ChEBI" id="CHEBI:15378"/>
        <dbReference type="ChEBI" id="CHEBI:30616"/>
        <dbReference type="ChEBI" id="CHEBI:32551"/>
        <dbReference type="ChEBI" id="CHEBI:33019"/>
        <dbReference type="ChEBI" id="CHEBI:82748"/>
        <dbReference type="ChEBI" id="CHEBI:83665"/>
        <dbReference type="ChEBI" id="CHEBI:456215"/>
        <dbReference type="EC" id="6.3.4.19"/>
    </reaction>
</comment>
<organism evidence="10 11">
    <name type="scientific">Bergeyella zoohelcum</name>
    <dbReference type="NCBI Taxonomy" id="1015"/>
    <lineage>
        <taxon>Bacteria</taxon>
        <taxon>Pseudomonadati</taxon>
        <taxon>Bacteroidota</taxon>
        <taxon>Flavobacteriia</taxon>
        <taxon>Flavobacteriales</taxon>
        <taxon>Weeksellaceae</taxon>
        <taxon>Bergeyella</taxon>
    </lineage>
</organism>
<keyword evidence="3 8" id="KW-0436">Ligase</keyword>
<dbReference type="Gene3D" id="3.40.50.620">
    <property type="entry name" value="HUPs"/>
    <property type="match status" value="1"/>
</dbReference>
<keyword evidence="5 8" id="KW-0547">Nucleotide-binding</keyword>
<sequence>MKKLSEENFVQALENSCAHYQQKTFLLAISGGVDSMVLLQLCIQLKIHIEVAHINYHLRAENSDADEALVTKICAQNHISIHIYHADFKQSKNKNIQTWAREIRYDFFHKIRKERKIDYIMTAHHLNDQLETFFIHLMRGTGIRGLCGIPNAENKIIRPLLNFSKKEIYDFALQNAIPFREDESNTKNIYQRNFLRNEIIPQLEKIQPMFLDNFRQTLGHLQATQKAMKTLIEEKRNTISQEKNEQISLDKDALQKMDALIQYEILKPFGMQNNTEIEKIFHAETGAIFMTQTHKILINRNEILIQKNTTPPHAERIFIPKNHTNTYEINLFHSTTEEKSTQQWHFDASQISFPLELRPRKEGDRFQPKGMKGTKLVSKYLKDEKINQFDKEKCRVLCDASGKILGVLPYRQDGDFSIKELENPHRMTIIF</sequence>
<dbReference type="NCBIfam" id="TIGR02432">
    <property type="entry name" value="lysidine_TilS_N"/>
    <property type="match status" value="1"/>
</dbReference>
<evidence type="ECO:0000256" key="6">
    <source>
        <dbReference type="ARBA" id="ARBA00022840"/>
    </source>
</evidence>
<dbReference type="PANTHER" id="PTHR43033:SF1">
    <property type="entry name" value="TRNA(ILE)-LYSIDINE SYNTHASE-RELATED"/>
    <property type="match status" value="1"/>
</dbReference>
<keyword evidence="6 8" id="KW-0067">ATP-binding</keyword>
<dbReference type="InterPro" id="IPR014729">
    <property type="entry name" value="Rossmann-like_a/b/a_fold"/>
</dbReference>
<proteinExistence type="inferred from homology"/>
<dbReference type="InterPro" id="IPR012796">
    <property type="entry name" value="Lysidine-tRNA-synth_C"/>
</dbReference>
<comment type="similarity">
    <text evidence="8">Belongs to the tRNA(Ile)-lysidine synthase family.</text>
</comment>
<evidence type="ECO:0000313" key="11">
    <source>
        <dbReference type="Proteomes" id="UP000255515"/>
    </source>
</evidence>
<dbReference type="AlphaFoldDB" id="A0A380ZUP2"/>
<reference evidence="10 11" key="1">
    <citation type="submission" date="2018-06" db="EMBL/GenBank/DDBJ databases">
        <authorList>
            <consortium name="Pathogen Informatics"/>
            <person name="Doyle S."/>
        </authorList>
    </citation>
    <scope>NUCLEOTIDE SEQUENCE [LARGE SCALE GENOMIC DNA]</scope>
    <source>
        <strain evidence="10 11">NCTC11661</strain>
    </source>
</reference>
<gene>
    <name evidence="8 10" type="primary">tilS</name>
    <name evidence="10" type="ORF">NCTC11661_02218</name>
</gene>
<accession>A0A380ZUP2</accession>
<dbReference type="EC" id="6.3.4.19" evidence="8"/>
<keyword evidence="4 8" id="KW-0819">tRNA processing</keyword>
<dbReference type="InterPro" id="IPR011063">
    <property type="entry name" value="TilS/TtcA_N"/>
</dbReference>
<feature type="domain" description="Lysidine-tRNA(Ile) synthetase C-terminal" evidence="9">
    <location>
        <begin position="355"/>
        <end position="429"/>
    </location>
</feature>
<evidence type="ECO:0000256" key="4">
    <source>
        <dbReference type="ARBA" id="ARBA00022694"/>
    </source>
</evidence>
<dbReference type="SMART" id="SM00977">
    <property type="entry name" value="TilS_C"/>
    <property type="match status" value="1"/>
</dbReference>
<evidence type="ECO:0000259" key="9">
    <source>
        <dbReference type="SMART" id="SM00977"/>
    </source>
</evidence>
<comment type="domain">
    <text evidence="8">The N-terminal region contains the highly conserved SGGXDS motif, predicted to be a P-loop motif involved in ATP binding.</text>
</comment>
<dbReference type="InterPro" id="IPR012094">
    <property type="entry name" value="tRNA_Ile_lys_synt"/>
</dbReference>
<dbReference type="SUPFAM" id="SSF56037">
    <property type="entry name" value="PheT/TilS domain"/>
    <property type="match status" value="1"/>
</dbReference>
<dbReference type="NCBIfam" id="TIGR02433">
    <property type="entry name" value="lysidine_TilS_C"/>
    <property type="match status" value="1"/>
</dbReference>
<evidence type="ECO:0000256" key="2">
    <source>
        <dbReference type="ARBA" id="ARBA00022490"/>
    </source>
</evidence>